<dbReference type="InterPro" id="IPR038333">
    <property type="entry name" value="T1MK-like_N_sf"/>
</dbReference>
<feature type="domain" description="N6 adenine-specific DNA methyltransferase N-terminal" evidence="9">
    <location>
        <begin position="9"/>
        <end position="135"/>
    </location>
</feature>
<keyword evidence="5" id="KW-0949">S-adenosyl-L-methionine</keyword>
<comment type="caution">
    <text evidence="10">The sequence shown here is derived from an EMBL/GenBank/DDBJ whole genome shotgun (WGS) entry which is preliminary data.</text>
</comment>
<dbReference type="InterPro" id="IPR003356">
    <property type="entry name" value="DNA_methylase_A-5"/>
</dbReference>
<comment type="similarity">
    <text evidence="1">Belongs to the N(4)/N(6)-methyltransferase family.</text>
</comment>
<evidence type="ECO:0000313" key="10">
    <source>
        <dbReference type="EMBL" id="KKP37155.1"/>
    </source>
</evidence>
<dbReference type="Gene3D" id="1.20.1260.30">
    <property type="match status" value="1"/>
</dbReference>
<dbReference type="GO" id="GO:0008170">
    <property type="term" value="F:N-methyltransferase activity"/>
    <property type="evidence" value="ECO:0007669"/>
    <property type="project" value="InterPro"/>
</dbReference>
<dbReference type="Pfam" id="PF12161">
    <property type="entry name" value="HsdM_N"/>
    <property type="match status" value="1"/>
</dbReference>
<evidence type="ECO:0000259" key="9">
    <source>
        <dbReference type="Pfam" id="PF12161"/>
    </source>
</evidence>
<name>A0A0G0BE88_9BACT</name>
<organism evidence="10 11">
    <name type="scientific">Candidatus Roizmanbacteria bacterium GW2011_GWA2_32_13</name>
    <dbReference type="NCBI Taxonomy" id="1618475"/>
    <lineage>
        <taxon>Bacteria</taxon>
        <taxon>Candidatus Roizmaniibacteriota</taxon>
    </lineage>
</organism>
<evidence type="ECO:0000256" key="3">
    <source>
        <dbReference type="ARBA" id="ARBA00022603"/>
    </source>
</evidence>
<dbReference type="Pfam" id="PF02384">
    <property type="entry name" value="N6_Mtase"/>
    <property type="match status" value="1"/>
</dbReference>
<dbReference type="GO" id="GO:0009007">
    <property type="term" value="F:site-specific DNA-methyltransferase (adenine-specific) activity"/>
    <property type="evidence" value="ECO:0007669"/>
    <property type="project" value="UniProtKB-EC"/>
</dbReference>
<evidence type="ECO:0000256" key="4">
    <source>
        <dbReference type="ARBA" id="ARBA00022679"/>
    </source>
</evidence>
<dbReference type="InterPro" id="IPR051537">
    <property type="entry name" value="DNA_Adenine_Mtase"/>
</dbReference>
<evidence type="ECO:0000256" key="6">
    <source>
        <dbReference type="ARBA" id="ARBA00022747"/>
    </source>
</evidence>
<evidence type="ECO:0000259" key="8">
    <source>
        <dbReference type="Pfam" id="PF02384"/>
    </source>
</evidence>
<dbReference type="CDD" id="cd02440">
    <property type="entry name" value="AdoMet_MTases"/>
    <property type="match status" value="1"/>
</dbReference>
<accession>A0A0G0BE88</accession>
<dbReference type="EMBL" id="LBOK01000006">
    <property type="protein sequence ID" value="KKP37155.1"/>
    <property type="molecule type" value="Genomic_DNA"/>
</dbReference>
<dbReference type="AlphaFoldDB" id="A0A0G0BE88"/>
<evidence type="ECO:0000256" key="1">
    <source>
        <dbReference type="ARBA" id="ARBA00006594"/>
    </source>
</evidence>
<dbReference type="Proteomes" id="UP000034349">
    <property type="component" value="Unassembled WGS sequence"/>
</dbReference>
<comment type="catalytic activity">
    <reaction evidence="7">
        <text>a 2'-deoxyadenosine in DNA + S-adenosyl-L-methionine = an N(6)-methyl-2'-deoxyadenosine in DNA + S-adenosyl-L-homocysteine + H(+)</text>
        <dbReference type="Rhea" id="RHEA:15197"/>
        <dbReference type="Rhea" id="RHEA-COMP:12418"/>
        <dbReference type="Rhea" id="RHEA-COMP:12419"/>
        <dbReference type="ChEBI" id="CHEBI:15378"/>
        <dbReference type="ChEBI" id="CHEBI:57856"/>
        <dbReference type="ChEBI" id="CHEBI:59789"/>
        <dbReference type="ChEBI" id="CHEBI:90615"/>
        <dbReference type="ChEBI" id="CHEBI:90616"/>
        <dbReference type="EC" id="2.1.1.72"/>
    </reaction>
</comment>
<dbReference type="InterPro" id="IPR022749">
    <property type="entry name" value="D12N6_MeTrfase_N"/>
</dbReference>
<dbReference type="EC" id="2.1.1.72" evidence="2"/>
<evidence type="ECO:0000313" key="11">
    <source>
        <dbReference type="Proteomes" id="UP000034349"/>
    </source>
</evidence>
<dbReference type="PRINTS" id="PR00507">
    <property type="entry name" value="N12N6MTFRASE"/>
</dbReference>
<dbReference type="Gene3D" id="3.40.50.150">
    <property type="entry name" value="Vaccinia Virus protein VP39"/>
    <property type="match status" value="1"/>
</dbReference>
<gene>
    <name evidence="10" type="ORF">UR23_C0006G0002</name>
</gene>
<feature type="domain" description="DNA methylase adenine-specific" evidence="8">
    <location>
        <begin position="145"/>
        <end position="468"/>
    </location>
</feature>
<keyword evidence="3 10" id="KW-0489">Methyltransferase</keyword>
<dbReference type="GO" id="GO:0009307">
    <property type="term" value="P:DNA restriction-modification system"/>
    <property type="evidence" value="ECO:0007669"/>
    <property type="project" value="UniProtKB-KW"/>
</dbReference>
<keyword evidence="4" id="KW-0808">Transferase</keyword>
<evidence type="ECO:0000256" key="5">
    <source>
        <dbReference type="ARBA" id="ARBA00022691"/>
    </source>
</evidence>
<dbReference type="GO" id="GO:0032259">
    <property type="term" value="P:methylation"/>
    <property type="evidence" value="ECO:0007669"/>
    <property type="project" value="UniProtKB-KW"/>
</dbReference>
<keyword evidence="6" id="KW-0680">Restriction system</keyword>
<dbReference type="InterPro" id="IPR029063">
    <property type="entry name" value="SAM-dependent_MTases_sf"/>
</dbReference>
<proteinExistence type="inferred from homology"/>
<dbReference type="GO" id="GO:0003677">
    <property type="term" value="F:DNA binding"/>
    <property type="evidence" value="ECO:0007669"/>
    <property type="project" value="InterPro"/>
</dbReference>
<reference evidence="10 11" key="1">
    <citation type="journal article" date="2015" name="Nature">
        <title>rRNA introns, odd ribosomes, and small enigmatic genomes across a large radiation of phyla.</title>
        <authorList>
            <person name="Brown C.T."/>
            <person name="Hug L.A."/>
            <person name="Thomas B.C."/>
            <person name="Sharon I."/>
            <person name="Castelle C.J."/>
            <person name="Singh A."/>
            <person name="Wilkins M.J."/>
            <person name="Williams K.H."/>
            <person name="Banfield J.F."/>
        </authorList>
    </citation>
    <scope>NUCLEOTIDE SEQUENCE [LARGE SCALE GENOMIC DNA]</scope>
</reference>
<dbReference type="PATRIC" id="fig|1618475.3.peg.103"/>
<evidence type="ECO:0000256" key="2">
    <source>
        <dbReference type="ARBA" id="ARBA00011900"/>
    </source>
</evidence>
<dbReference type="PANTHER" id="PTHR42933">
    <property type="entry name" value="SLR6095 PROTEIN"/>
    <property type="match status" value="1"/>
</dbReference>
<dbReference type="PANTHER" id="PTHR42933:SF3">
    <property type="entry name" value="TYPE I RESTRICTION ENZYME MJAVIII METHYLASE SUBUNIT"/>
    <property type="match status" value="1"/>
</dbReference>
<evidence type="ECO:0000256" key="7">
    <source>
        <dbReference type="ARBA" id="ARBA00047942"/>
    </source>
</evidence>
<sequence>MSRISKQELQNIINQICNKLFAAGLTNPIIYIEQISYLFFLKMLEEWDNQKQKETKLLDDKNGFKSIFEGENEKYRWSQWTHIPDNTKMFKFVRDEVFPFMANLPGTNENVRRFFFDARFQIPDGVVLRDVVDKFRDISFIELDADVKGDLYEFLLSQIESSAKLGSFRTPRHIIRTIVQLTNPKIGETVLDPACGTGGFLLGAYEWIKTNNSDQSNIEEYINGNGQKVRKGPGDKLTPTQWQFLQSNVLYGFDVDPSMVKIATMNLILHGLEKSQIIRRDSIAGSPDEWEDREFDVIISNPPFAGTINKERIRKNLPVIATDTTILFVGLMIDSLRQGGRAGIIVNEGVLFNRNKSAKELRRYLMDKRNLVAVVSLPSGVFQPYAGVKTSILFFSNDGKKTDKVWFYDVRYDGLELKTQRRPTPDKNDLPDLLAKWKDKPETERSWYATKEQIEENDFILSASTYRPITEDQTKHRDPKEIFKEVKELNKQSQEQLKKIEEFIK</sequence>
<dbReference type="InterPro" id="IPR002052">
    <property type="entry name" value="DNA_methylase_N6_adenine_CS"/>
</dbReference>
<dbReference type="SUPFAM" id="SSF53335">
    <property type="entry name" value="S-adenosyl-L-methionine-dependent methyltransferases"/>
    <property type="match status" value="1"/>
</dbReference>
<dbReference type="PROSITE" id="PS00092">
    <property type="entry name" value="N6_MTASE"/>
    <property type="match status" value="1"/>
</dbReference>
<protein>
    <recommendedName>
        <fullName evidence="2">site-specific DNA-methyltransferase (adenine-specific)</fullName>
        <ecNumber evidence="2">2.1.1.72</ecNumber>
    </recommendedName>
</protein>